<dbReference type="PANTHER" id="PTHR32329:SF4">
    <property type="entry name" value="ACTIVATOR OF 2-HYDROXYACYL-COA DEHYDRATASE"/>
    <property type="match status" value="1"/>
</dbReference>
<accession>A0ABM7TGC9</accession>
<dbReference type="InterPro" id="IPR008275">
    <property type="entry name" value="CoA_E_activase_dom"/>
</dbReference>
<evidence type="ECO:0000256" key="5">
    <source>
        <dbReference type="SAM" id="Coils"/>
    </source>
</evidence>
<keyword evidence="5" id="KW-0175">Coiled coil</keyword>
<dbReference type="EMBL" id="AP024849">
    <property type="protein sequence ID" value="BCZ47903.1"/>
    <property type="molecule type" value="Genomic_DNA"/>
</dbReference>
<comment type="cofactor">
    <cofactor evidence="1">
        <name>[4Fe-4S] cluster</name>
        <dbReference type="ChEBI" id="CHEBI:49883"/>
    </cofactor>
</comment>
<dbReference type="InterPro" id="IPR051805">
    <property type="entry name" value="Dehydratase_Activator_Redct"/>
</dbReference>
<keyword evidence="4" id="KW-0411">Iron-sulfur</keyword>
<feature type="coiled-coil region" evidence="5">
    <location>
        <begin position="816"/>
        <end position="843"/>
    </location>
</feature>
<evidence type="ECO:0000259" key="7">
    <source>
        <dbReference type="Pfam" id="PF09989"/>
    </source>
</evidence>
<evidence type="ECO:0000313" key="8">
    <source>
        <dbReference type="EMBL" id="BCZ47903.1"/>
    </source>
</evidence>
<feature type="domain" description="ATPase BadF/BadG/BcrA/BcrD type" evidence="6">
    <location>
        <begin position="321"/>
        <end position="575"/>
    </location>
</feature>
<feature type="domain" description="ATPase BadF/BadG/BcrA/BcrD type" evidence="6">
    <location>
        <begin position="6"/>
        <end position="255"/>
    </location>
</feature>
<evidence type="ECO:0000313" key="9">
    <source>
        <dbReference type="Proteomes" id="UP000824633"/>
    </source>
</evidence>
<gene>
    <name evidence="8" type="ORF">psyc5s11_39700</name>
</gene>
<dbReference type="CDD" id="cd24034">
    <property type="entry name" value="ASKHA_NBD_O66634-like_rpt1"/>
    <property type="match status" value="1"/>
</dbReference>
<dbReference type="Gene3D" id="3.30.420.40">
    <property type="match status" value="4"/>
</dbReference>
<evidence type="ECO:0000256" key="2">
    <source>
        <dbReference type="ARBA" id="ARBA00022723"/>
    </source>
</evidence>
<dbReference type="Pfam" id="PF09989">
    <property type="entry name" value="DUF2229"/>
    <property type="match status" value="1"/>
</dbReference>
<dbReference type="Pfam" id="PF01869">
    <property type="entry name" value="BcrAD_BadFG"/>
    <property type="match status" value="2"/>
</dbReference>
<keyword evidence="9" id="KW-1185">Reference proteome</keyword>
<reference evidence="9" key="1">
    <citation type="submission" date="2021-07" db="EMBL/GenBank/DDBJ databases">
        <title>Complete genome sequencing of a Clostridium isolate.</title>
        <authorList>
            <person name="Ueki A."/>
            <person name="Tonouchi A."/>
        </authorList>
    </citation>
    <scope>NUCLEOTIDE SEQUENCE [LARGE SCALE GENOMIC DNA]</scope>
    <source>
        <strain evidence="9">C5S11</strain>
    </source>
</reference>
<keyword evidence="2" id="KW-0479">Metal-binding</keyword>
<feature type="domain" description="DUF2229" evidence="7">
    <location>
        <begin position="672"/>
        <end position="890"/>
    </location>
</feature>
<evidence type="ECO:0000256" key="3">
    <source>
        <dbReference type="ARBA" id="ARBA00023004"/>
    </source>
</evidence>
<dbReference type="NCBIfam" id="TIGR00241">
    <property type="entry name" value="CoA_E_activ"/>
    <property type="match status" value="1"/>
</dbReference>
<name>A0ABM7TGC9_9CLOT</name>
<keyword evidence="3" id="KW-0408">Iron</keyword>
<dbReference type="SUPFAM" id="SSF53067">
    <property type="entry name" value="Actin-like ATPase domain"/>
    <property type="match status" value="2"/>
</dbReference>
<sequence length="1432" mass="159495">MINYKIGLDIGSTTVKLAVLNNEDSIIYSKYQRHFSDIRSTIIDLINKCYDALGDINCRINITGSGGMSVSKWLEIGFVQEVIACSKTVETIIPQTDVVIELGGEDAKITYFKGGIEQRMNGSCAGGTGAFIDQMAILLNTDALGLNNYAKEYKVLYPIASRCGVFAKTDVQPLINEGAHKADIAASILQAVVNQTIGGLACGKPIKGNVAFLGGPLFFLPELRQRFIETLNLPEEQVIAPKNSELFVAIGAALLSEKEKVTSLKKIVGKISDISNIKDDTEPRLDPLFKDEEDYKKFKDRHNKSVLKRAELSSYRGQAYLGIDAGSTTTKVALISEDSELLYSYYGSNEGNPLNKVVGIIKDLYEKLPEAVEIANSTVTGYGEALIKAALHIDIGEIETIAHYKAADYFLPGVDFILDIGGQDMKCIKIKNGAIDSILLNEACSSGCGSFIESFAKSLGMKIEDFAKEALHSKAPVDLGSRCTVFMNSRVKQSQKEGATVSDISAGISYSVIKNALFKVIKLRSESDIGEKVIVQGGTFYNEAVLRSFESISGREVIRPDIAGLMGAFGCALIAKERYSKDKKSSLLPRNQIDEFEMASSFKRCGKCGNNCLLTINKFSTSEEYISGNRCERGLGIDKPKEEKLPNLYDYKYKRTFNYKPLNEEKAKRGVIGIPRVLNMYENYPFWFTLLTSLGFSVKLSAPSSKKIYELGIETIPSESACYPAKLAHGHVINLINRGIKNIFYPCISYEKNEFKDAQNNYNCPMVISYPEAIKNNMDELKSNDINFMEPFLSLNDDKELANRLVDEFRMFNVTLQEARTAVNKASIEREAYKKDIQQKGEEVIDYLRKNNKKGIVLSGRPYHIDPEINHGIPDIISSFDMAVLTEDSVSHLGVLKDKLRVVDQWMYHSRLYRAAAFVAEEPCVDIIQLNSFGCGLDAVTTDQVNEIISSKGKLYTVLKIDEGNNLGAAKIRIRSLKAAMDERERKNYKPIEEKIVYKNPVFTAQMRKTHTILCPQMSPIHFDLIETATRAAGYNIDVLPSMDMKAVDEGLKYVNNDACYPSIIVVGQMIEALKSGKYDVNNTSVIMSQTGGGCRATNYIGFLKMALKQAGFEQVPVISLNAVGLEEQPGFKITAKLLHKAIMALVYGDLFMRVLYRTRPYEKVKGSANELHKKWNERAKLNLINGSKREFNKNIKEIINDFDNLPSLNIKKPKVGVVGEILVKFHPTANNDIIGILENEGVEAVVPDLLDFFFYSALDADFKAKFLAGSKMSKNLCNMAIMYMETYRKTMKKYLEKSNRFHKPKHIRELANMASPVLSLGNQTGEGWFLTAEMIELIESGANNIACLQPFACLPNHVTGKGMIKTLKERYPSSNIVAIDYDPGASNVNQLNRIKLMLSVAFKNLEEEPTIHKEQEESIGKQQFQNEVSLT</sequence>
<dbReference type="InterPro" id="IPR043129">
    <property type="entry name" value="ATPase_NBD"/>
</dbReference>
<evidence type="ECO:0000256" key="1">
    <source>
        <dbReference type="ARBA" id="ARBA00001966"/>
    </source>
</evidence>
<dbReference type="InterPro" id="IPR018709">
    <property type="entry name" value="CoA_activase_DUF2229"/>
</dbReference>
<evidence type="ECO:0000256" key="4">
    <source>
        <dbReference type="ARBA" id="ARBA00023014"/>
    </source>
</evidence>
<organism evidence="8 9">
    <name type="scientific">Clostridium gelidum</name>
    <dbReference type="NCBI Taxonomy" id="704125"/>
    <lineage>
        <taxon>Bacteria</taxon>
        <taxon>Bacillati</taxon>
        <taxon>Bacillota</taxon>
        <taxon>Clostridia</taxon>
        <taxon>Eubacteriales</taxon>
        <taxon>Clostridiaceae</taxon>
        <taxon>Clostridium</taxon>
    </lineage>
</organism>
<dbReference type="PANTHER" id="PTHR32329">
    <property type="entry name" value="BIFUNCTIONAL PROTEIN [INCLUDES 2-HYDROXYACYL-COA DEHYDRATASE (N-TER) AND ITS ACTIVATOR DOMAIN (C_TERM)-RELATED"/>
    <property type="match status" value="1"/>
</dbReference>
<dbReference type="RefSeq" id="WP_224034211.1">
    <property type="nucleotide sequence ID" value="NZ_AP024849.1"/>
</dbReference>
<proteinExistence type="predicted"/>
<dbReference type="Proteomes" id="UP000824633">
    <property type="component" value="Chromosome"/>
</dbReference>
<protein>
    <submittedName>
        <fullName evidence="8">2-hydroxyglutaryl-CoA dehydratase</fullName>
    </submittedName>
</protein>
<dbReference type="InterPro" id="IPR002731">
    <property type="entry name" value="ATPase_BadF"/>
</dbReference>
<dbReference type="CDD" id="cd24035">
    <property type="entry name" value="ASKHA_NBD_O66634-like_rpt2"/>
    <property type="match status" value="1"/>
</dbReference>
<evidence type="ECO:0000259" key="6">
    <source>
        <dbReference type="Pfam" id="PF01869"/>
    </source>
</evidence>